<evidence type="ECO:0000313" key="1">
    <source>
        <dbReference type="EMBL" id="THV44594.1"/>
    </source>
</evidence>
<dbReference type="AlphaFoldDB" id="A0A4S8QV43"/>
<evidence type="ECO:0000313" key="2">
    <source>
        <dbReference type="Proteomes" id="UP000308671"/>
    </source>
</evidence>
<protein>
    <recommendedName>
        <fullName evidence="3">Beta-lactamase-related domain-containing protein</fullName>
    </recommendedName>
</protein>
<dbReference type="SUPFAM" id="SSF56601">
    <property type="entry name" value="beta-lactamase/transpeptidase-like"/>
    <property type="match status" value="1"/>
</dbReference>
<dbReference type="Gene3D" id="3.40.710.10">
    <property type="entry name" value="DD-peptidase/beta-lactamase superfamily"/>
    <property type="match status" value="1"/>
</dbReference>
<gene>
    <name evidence="1" type="ORF">BGAL_0610g00010</name>
</gene>
<dbReference type="EMBL" id="PQXL01000609">
    <property type="protein sequence ID" value="THV44594.1"/>
    <property type="molecule type" value="Genomic_DNA"/>
</dbReference>
<keyword evidence="2" id="KW-1185">Reference proteome</keyword>
<sequence>MTVLQLILEHITDKAFLDLITEDNYAIAHYIGYAACKIPFRENPEQAAAVLWNTPTDLLKPVHALHRSLKLSDQTGLLHKEVAQELLTDVSRTVAMGWFAPREPGNSFGHGGSNEPGWRRFLVGYTNLDFGAAEDHHTDLLTLDTNCGIVLMTNSAAGSEIGFKVVNAIACIR</sequence>
<name>A0A4S8QV43_9HELO</name>
<reference evidence="1 2" key="1">
    <citation type="submission" date="2017-12" db="EMBL/GenBank/DDBJ databases">
        <title>Comparative genomics of Botrytis spp.</title>
        <authorList>
            <person name="Valero-Jimenez C.A."/>
            <person name="Tapia P."/>
            <person name="Veloso J."/>
            <person name="Silva-Moreno E."/>
            <person name="Staats M."/>
            <person name="Valdes J.H."/>
            <person name="Van Kan J.A.L."/>
        </authorList>
    </citation>
    <scope>NUCLEOTIDE SEQUENCE [LARGE SCALE GENOMIC DNA]</scope>
    <source>
        <strain evidence="1 2">MUCL435</strain>
    </source>
</reference>
<evidence type="ECO:0008006" key="3">
    <source>
        <dbReference type="Google" id="ProtNLM"/>
    </source>
</evidence>
<accession>A0A4S8QV43</accession>
<organism evidence="1 2">
    <name type="scientific">Botrytis galanthina</name>
    <dbReference type="NCBI Taxonomy" id="278940"/>
    <lineage>
        <taxon>Eukaryota</taxon>
        <taxon>Fungi</taxon>
        <taxon>Dikarya</taxon>
        <taxon>Ascomycota</taxon>
        <taxon>Pezizomycotina</taxon>
        <taxon>Leotiomycetes</taxon>
        <taxon>Helotiales</taxon>
        <taxon>Sclerotiniaceae</taxon>
        <taxon>Botrytis</taxon>
    </lineage>
</organism>
<dbReference type="InterPro" id="IPR012338">
    <property type="entry name" value="Beta-lactam/transpept-like"/>
</dbReference>
<proteinExistence type="predicted"/>
<dbReference type="Proteomes" id="UP000308671">
    <property type="component" value="Unassembled WGS sequence"/>
</dbReference>
<dbReference type="OrthoDB" id="5946976at2759"/>
<comment type="caution">
    <text evidence="1">The sequence shown here is derived from an EMBL/GenBank/DDBJ whole genome shotgun (WGS) entry which is preliminary data.</text>
</comment>